<dbReference type="Pfam" id="PF10908">
    <property type="entry name" value="Tlde1_dom"/>
    <property type="match status" value="1"/>
</dbReference>
<accession>A0A248UAX4</accession>
<protein>
    <recommendedName>
        <fullName evidence="1">Tlde1 domain-containing protein</fullName>
    </recommendedName>
</protein>
<evidence type="ECO:0000259" key="1">
    <source>
        <dbReference type="Pfam" id="PF10908"/>
    </source>
</evidence>
<proteinExistence type="predicted"/>
<dbReference type="RefSeq" id="WP_095444508.1">
    <property type="nucleotide sequence ID" value="NZ_CP022603.1"/>
</dbReference>
<gene>
    <name evidence="2" type="ORF">CES85_4341</name>
</gene>
<dbReference type="AlphaFoldDB" id="A0A248UAX4"/>
<evidence type="ECO:0000313" key="2">
    <source>
        <dbReference type="EMBL" id="ASV83561.1"/>
    </source>
</evidence>
<organism evidence="2 3">
    <name type="scientific">Ochrobactrum quorumnocens</name>
    <dbReference type="NCBI Taxonomy" id="271865"/>
    <lineage>
        <taxon>Bacteria</taxon>
        <taxon>Pseudomonadati</taxon>
        <taxon>Pseudomonadota</taxon>
        <taxon>Alphaproteobacteria</taxon>
        <taxon>Hyphomicrobiales</taxon>
        <taxon>Brucellaceae</taxon>
        <taxon>Brucella/Ochrobactrum group</taxon>
        <taxon>Ochrobactrum</taxon>
    </lineage>
</organism>
<dbReference type="EMBL" id="CP022603">
    <property type="protein sequence ID" value="ASV83561.1"/>
    <property type="molecule type" value="Genomic_DNA"/>
</dbReference>
<dbReference type="KEGG" id="och:CES85_4341"/>
<feature type="domain" description="Tlde1" evidence="1">
    <location>
        <begin position="289"/>
        <end position="392"/>
    </location>
</feature>
<sequence length="406" mass="44123">MAFVTETYNFALPRGINIPNPFVFKGILRIAGLLGTGLLAGSCLMTALGTVEAVLPAFVPLAPVMRRLPTATPHRLAVVDQKIGMGHVIRQRFIEAYTADAPYSNLDWRRNKAIADAAIIADVGPESVIEDVPVAVTVITEPREERVAQLAPIQDVISPAVLESASKTAQMAAQDYTESSVAALSSGDAVPVPVAAPDTQMARAPIENDTDSFVPDEVPFPGQKPIIDKPTVAKPEKQEKTQLAYAPPSGQTENIQRGLFGRLFGQAARNKTAIYDISAATVYLPSGEKLEAHSGMGHMRDNPRYVDQKMRGATPPSTYKLRMRESLFHGVEAVRLLPADGRNPYNRDGLLAHTYMLRRAGDSNGCVVFKDYKRFLNAFKRGEFDKMVVVTSMSSSSKPARIASIF</sequence>
<dbReference type="Proteomes" id="UP000215256">
    <property type="component" value="Chromosome 2"/>
</dbReference>
<name>A0A248UAX4_9HYPH</name>
<dbReference type="InterPro" id="IPR021225">
    <property type="entry name" value="Tlde1_dom"/>
</dbReference>
<dbReference type="OrthoDB" id="9816088at2"/>
<evidence type="ECO:0000313" key="3">
    <source>
        <dbReference type="Proteomes" id="UP000215256"/>
    </source>
</evidence>
<reference evidence="2 3" key="1">
    <citation type="submission" date="2017-07" db="EMBL/GenBank/DDBJ databases">
        <title>Phylogenetic study on the rhizospheric bacterium Ochrobactrum sp. A44.</title>
        <authorList>
            <person name="Krzyzanowska D.M."/>
            <person name="Ossowicki A."/>
            <person name="Rajewska M."/>
            <person name="Maciag T."/>
            <person name="Kaczynski Z."/>
            <person name="Czerwicka M."/>
            <person name="Jafra S."/>
        </authorList>
    </citation>
    <scope>NUCLEOTIDE SEQUENCE [LARGE SCALE GENOMIC DNA]</scope>
    <source>
        <strain evidence="2 3">A44</strain>
    </source>
</reference>